<dbReference type="GeneID" id="92032975"/>
<sequence>MLTLRNTRALSTKAPLLQRRILVASPRAVAGGQFQHANFSNKTPVRTATHPRQAAAAVPAAAGYQSITATTPPASPHSPQNNILAKLPTPALLRNLLIQNVSAIPPVLSFFLFFLKRYSNFITKAPILRQALYYFFYVHYCAGATKSEIGRTVEDLRKLGYKGVILNYAKEVEMPGLSVKSGAEKVAQAQALHEQQVGQWLDGTVKGIAYAPAGDYVAIKFSGAGTRVVDMLEKNHVKPDDIFADALDKVCEAARQKGVNILVDAEHQCQQAAIDRWTMDMMEKYNKGDNVVIFNTYQMYLKASPSILAQHLATAESRNFNFGAKIVRGAYLGSDPRNAIHDTKADTDAAFDAAAEKLATYHTASPRPSIKVSTVIGSHNATSIRKIRALRQQQASAGQPVADVVFSQLMGMADELSLSLTEADTDAGFVQGDCGVYKYVTWGTMQECIMYLARRAEENRDAVACARDSRSLFWNELKRRWSPATKRA</sequence>
<keyword evidence="3 5" id="KW-0560">Oxidoreductase</keyword>
<keyword evidence="5" id="KW-0274">FAD</keyword>
<dbReference type="EMBL" id="JBBPEH010000005">
    <property type="protein sequence ID" value="KAK7538568.1"/>
    <property type="molecule type" value="Genomic_DNA"/>
</dbReference>
<keyword evidence="5" id="KW-0285">Flavoprotein</keyword>
<dbReference type="SUPFAM" id="SSF51730">
    <property type="entry name" value="FAD-linked oxidoreductase"/>
    <property type="match status" value="1"/>
</dbReference>
<evidence type="ECO:0000256" key="5">
    <source>
        <dbReference type="RuleBase" id="RU364054"/>
    </source>
</evidence>
<dbReference type="EC" id="1.5.5.2" evidence="2 5"/>
<comment type="catalytic activity">
    <reaction evidence="5">
        <text>L-proline + a quinone = (S)-1-pyrroline-5-carboxylate + a quinol + H(+)</text>
        <dbReference type="Rhea" id="RHEA:23784"/>
        <dbReference type="ChEBI" id="CHEBI:15378"/>
        <dbReference type="ChEBI" id="CHEBI:17388"/>
        <dbReference type="ChEBI" id="CHEBI:24646"/>
        <dbReference type="ChEBI" id="CHEBI:60039"/>
        <dbReference type="ChEBI" id="CHEBI:132124"/>
        <dbReference type="EC" id="1.5.5.2"/>
    </reaction>
</comment>
<evidence type="ECO:0000256" key="3">
    <source>
        <dbReference type="ARBA" id="ARBA00023002"/>
    </source>
</evidence>
<dbReference type="InterPro" id="IPR029041">
    <property type="entry name" value="FAD-linked_oxidoreductase-like"/>
</dbReference>
<name>A0ABR1LTQ6_9PEZI</name>
<evidence type="ECO:0000313" key="8">
    <source>
        <dbReference type="Proteomes" id="UP001360953"/>
    </source>
</evidence>
<comment type="function">
    <text evidence="5">Converts proline to delta-1-pyrroline-5-carboxylate.</text>
</comment>
<organism evidence="7 8">
    <name type="scientific">Phyllosticta citribraziliensis</name>
    <dbReference type="NCBI Taxonomy" id="989973"/>
    <lineage>
        <taxon>Eukaryota</taxon>
        <taxon>Fungi</taxon>
        <taxon>Dikarya</taxon>
        <taxon>Ascomycota</taxon>
        <taxon>Pezizomycotina</taxon>
        <taxon>Dothideomycetes</taxon>
        <taxon>Dothideomycetes incertae sedis</taxon>
        <taxon>Botryosphaeriales</taxon>
        <taxon>Phyllostictaceae</taxon>
        <taxon>Phyllosticta</taxon>
    </lineage>
</organism>
<dbReference type="PANTHER" id="PTHR13914">
    <property type="entry name" value="PROLINE OXIDASE"/>
    <property type="match status" value="1"/>
</dbReference>
<evidence type="ECO:0000256" key="1">
    <source>
        <dbReference type="ARBA" id="ARBA00005869"/>
    </source>
</evidence>
<dbReference type="Pfam" id="PF01619">
    <property type="entry name" value="Pro_dh"/>
    <property type="match status" value="1"/>
</dbReference>
<dbReference type="PANTHER" id="PTHR13914:SF0">
    <property type="entry name" value="PROLINE DEHYDROGENASE 1, MITOCHONDRIAL"/>
    <property type="match status" value="1"/>
</dbReference>
<evidence type="ECO:0000256" key="2">
    <source>
        <dbReference type="ARBA" id="ARBA00012695"/>
    </source>
</evidence>
<dbReference type="Proteomes" id="UP001360953">
    <property type="component" value="Unassembled WGS sequence"/>
</dbReference>
<protein>
    <recommendedName>
        <fullName evidence="2 5">Proline dehydrogenase</fullName>
        <ecNumber evidence="2 5">1.5.5.2</ecNumber>
    </recommendedName>
</protein>
<dbReference type="RefSeq" id="XP_066656255.1">
    <property type="nucleotide sequence ID" value="XM_066800069.1"/>
</dbReference>
<evidence type="ECO:0000259" key="6">
    <source>
        <dbReference type="Pfam" id="PF01619"/>
    </source>
</evidence>
<dbReference type="InterPro" id="IPR002872">
    <property type="entry name" value="Proline_DH_dom"/>
</dbReference>
<comment type="caution">
    <text evidence="7">The sequence shown here is derived from an EMBL/GenBank/DDBJ whole genome shotgun (WGS) entry which is preliminary data.</text>
</comment>
<evidence type="ECO:0000256" key="4">
    <source>
        <dbReference type="ARBA" id="ARBA00023062"/>
    </source>
</evidence>
<accession>A0ABR1LTQ6</accession>
<feature type="domain" description="Proline dehydrogenase" evidence="6">
    <location>
        <begin position="151"/>
        <end position="462"/>
    </location>
</feature>
<gene>
    <name evidence="7" type="ORF">J3D65DRAFT_622420</name>
</gene>
<dbReference type="Gene3D" id="3.20.20.220">
    <property type="match status" value="1"/>
</dbReference>
<keyword evidence="4 5" id="KW-0642">Proline metabolism</keyword>
<comment type="cofactor">
    <cofactor evidence="5">
        <name>FAD</name>
        <dbReference type="ChEBI" id="CHEBI:57692"/>
    </cofactor>
</comment>
<reference evidence="7 8" key="1">
    <citation type="submission" date="2024-04" db="EMBL/GenBank/DDBJ databases">
        <title>Phyllosticta paracitricarpa is synonymous to the EU quarantine fungus P. citricarpa based on phylogenomic analyses.</title>
        <authorList>
            <consortium name="Lawrence Berkeley National Laboratory"/>
            <person name="Van ingen-buijs V.A."/>
            <person name="Van westerhoven A.C."/>
            <person name="Haridas S."/>
            <person name="Skiadas P."/>
            <person name="Martin F."/>
            <person name="Groenewald J.Z."/>
            <person name="Crous P.W."/>
            <person name="Seidl M.F."/>
        </authorList>
    </citation>
    <scope>NUCLEOTIDE SEQUENCE [LARGE SCALE GENOMIC DNA]</scope>
    <source>
        <strain evidence="7 8">CPC 17464</strain>
    </source>
</reference>
<dbReference type="InterPro" id="IPR015659">
    <property type="entry name" value="Proline_oxidase"/>
</dbReference>
<proteinExistence type="inferred from homology"/>
<keyword evidence="8" id="KW-1185">Reference proteome</keyword>
<comment type="similarity">
    <text evidence="1 5">Belongs to the proline oxidase family.</text>
</comment>
<evidence type="ECO:0000313" key="7">
    <source>
        <dbReference type="EMBL" id="KAK7538568.1"/>
    </source>
</evidence>